<dbReference type="Gene3D" id="3.30.710.10">
    <property type="entry name" value="Potassium Channel Kv1.1, Chain A"/>
    <property type="match status" value="1"/>
</dbReference>
<dbReference type="EMBL" id="JANPWZ010000363">
    <property type="protein sequence ID" value="KAJ3577468.1"/>
    <property type="molecule type" value="Genomic_DNA"/>
</dbReference>
<evidence type="ECO:0000259" key="1">
    <source>
        <dbReference type="PROSITE" id="PS50097"/>
    </source>
</evidence>
<dbReference type="CDD" id="cd18186">
    <property type="entry name" value="BTB_POZ_ZBTB_KLHL-like"/>
    <property type="match status" value="1"/>
</dbReference>
<accession>A0A9W8NJE1</accession>
<sequence>MRKQKAIRAVVQQYKPKTLRYNPDVVRTLQSLLKDDIFGSRWKAACDFPELFTSQHRPDTTAPLQQTAASAVRVVFGMDEPSKELLASFKQLYARGEYADLIITSHGKEYHVHKAIVCPRSDFFAAACRGAMKEACTGTIDLPDDDPQAVDMMVYYFYHLDYNPPPLQAIQDEEAVNKTDTNDFGDDVIALCPSHSDLVVHAKVYALAAKYLISGLKALSLQKFEAATQRDWARDDFLDAVQEVYTSTLDSDRGLRDAVVKTLYQHRDLLLQESTQGVLKRLDTLTYDLLMYVHQNVTYWY</sequence>
<dbReference type="InterPro" id="IPR011333">
    <property type="entry name" value="SKP1/BTB/POZ_sf"/>
</dbReference>
<reference evidence="2" key="1">
    <citation type="submission" date="2022-07" db="EMBL/GenBank/DDBJ databases">
        <title>Genome Sequence of Xylaria arbuscula.</title>
        <authorList>
            <person name="Buettner E."/>
        </authorList>
    </citation>
    <scope>NUCLEOTIDE SEQUENCE</scope>
    <source>
        <strain evidence="2">VT107</strain>
    </source>
</reference>
<proteinExistence type="predicted"/>
<evidence type="ECO:0000313" key="2">
    <source>
        <dbReference type="EMBL" id="KAJ3577468.1"/>
    </source>
</evidence>
<dbReference type="AlphaFoldDB" id="A0A9W8NJE1"/>
<protein>
    <recommendedName>
        <fullName evidence="1">BTB domain-containing protein</fullName>
    </recommendedName>
</protein>
<keyword evidence="3" id="KW-1185">Reference proteome</keyword>
<dbReference type="Pfam" id="PF00651">
    <property type="entry name" value="BTB"/>
    <property type="match status" value="1"/>
</dbReference>
<feature type="domain" description="BTB" evidence="1">
    <location>
        <begin position="99"/>
        <end position="166"/>
    </location>
</feature>
<gene>
    <name evidence="2" type="ORF">NPX13_g3098</name>
</gene>
<dbReference type="PANTHER" id="PTHR47843:SF5">
    <property type="entry name" value="BTB_POZ DOMAIN PROTEIN"/>
    <property type="match status" value="1"/>
</dbReference>
<organism evidence="2 3">
    <name type="scientific">Xylaria arbuscula</name>
    <dbReference type="NCBI Taxonomy" id="114810"/>
    <lineage>
        <taxon>Eukaryota</taxon>
        <taxon>Fungi</taxon>
        <taxon>Dikarya</taxon>
        <taxon>Ascomycota</taxon>
        <taxon>Pezizomycotina</taxon>
        <taxon>Sordariomycetes</taxon>
        <taxon>Xylariomycetidae</taxon>
        <taxon>Xylariales</taxon>
        <taxon>Xylariaceae</taxon>
        <taxon>Xylaria</taxon>
    </lineage>
</organism>
<dbReference type="SUPFAM" id="SSF54695">
    <property type="entry name" value="POZ domain"/>
    <property type="match status" value="1"/>
</dbReference>
<dbReference type="PANTHER" id="PTHR47843">
    <property type="entry name" value="BTB DOMAIN-CONTAINING PROTEIN-RELATED"/>
    <property type="match status" value="1"/>
</dbReference>
<name>A0A9W8NJE1_9PEZI</name>
<dbReference type="Proteomes" id="UP001148614">
    <property type="component" value="Unassembled WGS sequence"/>
</dbReference>
<dbReference type="PROSITE" id="PS50097">
    <property type="entry name" value="BTB"/>
    <property type="match status" value="1"/>
</dbReference>
<dbReference type="InterPro" id="IPR000210">
    <property type="entry name" value="BTB/POZ_dom"/>
</dbReference>
<comment type="caution">
    <text evidence="2">The sequence shown here is derived from an EMBL/GenBank/DDBJ whole genome shotgun (WGS) entry which is preliminary data.</text>
</comment>
<evidence type="ECO:0000313" key="3">
    <source>
        <dbReference type="Proteomes" id="UP001148614"/>
    </source>
</evidence>